<evidence type="ECO:0000256" key="9">
    <source>
        <dbReference type="ARBA" id="ARBA00031501"/>
    </source>
</evidence>
<reference evidence="12" key="1">
    <citation type="journal article" date="2014" name="Int. J. Syst. Evol. Microbiol.">
        <title>Complete genome sequence of Corynebacterium casei LMG S-19264T (=DSM 44701T), isolated from a smear-ripened cheese.</title>
        <authorList>
            <consortium name="US DOE Joint Genome Institute (JGI-PGF)"/>
            <person name="Walter F."/>
            <person name="Albersmeier A."/>
            <person name="Kalinowski J."/>
            <person name="Ruckert C."/>
        </authorList>
    </citation>
    <scope>NUCLEOTIDE SEQUENCE</scope>
    <source>
        <strain evidence="12">CGMCC 1.12827</strain>
    </source>
</reference>
<protein>
    <recommendedName>
        <fullName evidence="4 10">4-alpha-glucanotransferase</fullName>
        <ecNumber evidence="3 10">2.4.1.25</ecNumber>
    </recommendedName>
    <alternativeName>
        <fullName evidence="8 10">Amylomaltase</fullName>
    </alternativeName>
    <alternativeName>
        <fullName evidence="9 10">Disproportionating enzyme</fullName>
    </alternativeName>
</protein>
<evidence type="ECO:0000313" key="13">
    <source>
        <dbReference type="Proteomes" id="UP000621454"/>
    </source>
</evidence>
<evidence type="ECO:0000256" key="4">
    <source>
        <dbReference type="ARBA" id="ARBA00020295"/>
    </source>
</evidence>
<dbReference type="PANTHER" id="PTHR32438">
    <property type="entry name" value="4-ALPHA-GLUCANOTRANSFERASE DPE1, CHLOROPLASTIC/AMYLOPLASTIC"/>
    <property type="match status" value="1"/>
</dbReference>
<dbReference type="Gene3D" id="3.20.20.80">
    <property type="entry name" value="Glycosidases"/>
    <property type="match status" value="1"/>
</dbReference>
<dbReference type="InterPro" id="IPR017853">
    <property type="entry name" value="GH"/>
</dbReference>
<feature type="domain" description="MalQ N-terminal beta-sandwich" evidence="11">
    <location>
        <begin position="68"/>
        <end position="159"/>
    </location>
</feature>
<comment type="catalytic activity">
    <reaction evidence="1 10">
        <text>Transfers a segment of a (1-&gt;4)-alpha-D-glucan to a new position in an acceptor, which may be glucose or a (1-&gt;4)-alpha-D-glucan.</text>
        <dbReference type="EC" id="2.4.1.25"/>
    </reaction>
</comment>
<dbReference type="InterPro" id="IPR048458">
    <property type="entry name" value="MalQ_N"/>
</dbReference>
<evidence type="ECO:0000256" key="3">
    <source>
        <dbReference type="ARBA" id="ARBA00012560"/>
    </source>
</evidence>
<evidence type="ECO:0000256" key="5">
    <source>
        <dbReference type="ARBA" id="ARBA00022676"/>
    </source>
</evidence>
<proteinExistence type="inferred from homology"/>
<gene>
    <name evidence="12" type="ORF">GCM10011489_07430</name>
</gene>
<dbReference type="Pfam" id="PF21226">
    <property type="entry name" value="MalQ_N"/>
    <property type="match status" value="1"/>
</dbReference>
<dbReference type="RefSeq" id="WP_188585222.1">
    <property type="nucleotide sequence ID" value="NZ_BMGC01000003.1"/>
</dbReference>
<dbReference type="SUPFAM" id="SSF51445">
    <property type="entry name" value="(Trans)glycosidases"/>
    <property type="match status" value="1"/>
</dbReference>
<keyword evidence="13" id="KW-1185">Reference proteome</keyword>
<evidence type="ECO:0000313" key="12">
    <source>
        <dbReference type="EMBL" id="GGB21759.1"/>
    </source>
</evidence>
<evidence type="ECO:0000256" key="2">
    <source>
        <dbReference type="ARBA" id="ARBA00005684"/>
    </source>
</evidence>
<evidence type="ECO:0000256" key="7">
    <source>
        <dbReference type="ARBA" id="ARBA00023277"/>
    </source>
</evidence>
<organism evidence="12 13">
    <name type="scientific">Gordonia jinhuaensis</name>
    <dbReference type="NCBI Taxonomy" id="1517702"/>
    <lineage>
        <taxon>Bacteria</taxon>
        <taxon>Bacillati</taxon>
        <taxon>Actinomycetota</taxon>
        <taxon>Actinomycetes</taxon>
        <taxon>Mycobacteriales</taxon>
        <taxon>Gordoniaceae</taxon>
        <taxon>Gordonia</taxon>
    </lineage>
</organism>
<reference evidence="12" key="2">
    <citation type="submission" date="2020-09" db="EMBL/GenBank/DDBJ databases">
        <authorList>
            <person name="Sun Q."/>
            <person name="Zhou Y."/>
        </authorList>
    </citation>
    <scope>NUCLEOTIDE SEQUENCE</scope>
    <source>
        <strain evidence="12">CGMCC 1.12827</strain>
    </source>
</reference>
<keyword evidence="7 10" id="KW-0119">Carbohydrate metabolism</keyword>
<name>A0A916SZN8_9ACTN</name>
<dbReference type="AlphaFoldDB" id="A0A916SZN8"/>
<dbReference type="EMBL" id="BMGC01000003">
    <property type="protein sequence ID" value="GGB21759.1"/>
    <property type="molecule type" value="Genomic_DNA"/>
</dbReference>
<dbReference type="NCBIfam" id="TIGR00217">
    <property type="entry name" value="malQ"/>
    <property type="match status" value="1"/>
</dbReference>
<evidence type="ECO:0000256" key="8">
    <source>
        <dbReference type="ARBA" id="ARBA00031423"/>
    </source>
</evidence>
<dbReference type="InterPro" id="IPR003385">
    <property type="entry name" value="Glyco_hydro_77"/>
</dbReference>
<dbReference type="GO" id="GO:0005975">
    <property type="term" value="P:carbohydrate metabolic process"/>
    <property type="evidence" value="ECO:0007669"/>
    <property type="project" value="InterPro"/>
</dbReference>
<dbReference type="Proteomes" id="UP000621454">
    <property type="component" value="Unassembled WGS sequence"/>
</dbReference>
<keyword evidence="5 10" id="KW-0328">Glycosyltransferase</keyword>
<comment type="caution">
    <text evidence="12">The sequence shown here is derived from an EMBL/GenBank/DDBJ whole genome shotgun (WGS) entry which is preliminary data.</text>
</comment>
<evidence type="ECO:0000259" key="11">
    <source>
        <dbReference type="Pfam" id="PF21226"/>
    </source>
</evidence>
<accession>A0A916SZN8</accession>
<sequence>MGYAEDLRTLATRCGVSTFYTGWDSLRHDVSDETLVDVLAALGIAADTEADVAAAEVMLNERPWRAMLPPSLVVIEGQTPTFAVHVPHGDPVTVWVTTESGRSVPAPQRDVWVEPREIDGALVGRATFEVPAGLELGWHTVHASTPAGSHATCTLAVTPPTLTTLPEGQRWGVAVQLYSVRSHASWGVGDLSDLADIADICARRYGADFIQCNPLHSSSPVTPIEKSPYLPTTRRFTNPLYIRLEDIPEASSLPVDDYRAMDRSARRLRRLDDDPNRIRRNRVFKAKMAALQDVFAVPLSPRRQSALDDFLEREGSGLVEFATWCALVERYGTKSPRWDKDFRDPATLESIVATLADRVSFYCWVRWICDQQLEAAQRTAIDAGMAIGIIHDLAVGVQRGGADAWALGHVLADGVTVGAPPDGFNQQGQNWNQPPWHPWHLAEAGYAPFRDMLRTLLRHAGGLRIDHILGLFRLWWIPEGRSAAEGTYVRFDHEALIGVLALEAQRASAVVIGEDLGVFEPSVQEYLAQRGILGTSILWFEHGPYAPIPPEQYRELCLTAVNTHDLPPTAGYLTGEHIRLRAELGLLESDVETEREVDERNRESILDMARDRGLLAEGASLPETVDATYALIARSPSRLLGVALVDTVGEWRIQNQPGTDDSQYPNWCIPLADAAGNVVSVEDLGSNARFDELVKAFLAR</sequence>
<dbReference type="GO" id="GO:0004134">
    <property type="term" value="F:4-alpha-glucanotransferase activity"/>
    <property type="evidence" value="ECO:0007669"/>
    <property type="project" value="UniProtKB-EC"/>
</dbReference>
<evidence type="ECO:0000256" key="6">
    <source>
        <dbReference type="ARBA" id="ARBA00022679"/>
    </source>
</evidence>
<dbReference type="Pfam" id="PF02446">
    <property type="entry name" value="Glyco_hydro_77"/>
    <property type="match status" value="1"/>
</dbReference>
<evidence type="ECO:0000256" key="10">
    <source>
        <dbReference type="RuleBase" id="RU361207"/>
    </source>
</evidence>
<dbReference type="EC" id="2.4.1.25" evidence="3 10"/>
<comment type="similarity">
    <text evidence="2 10">Belongs to the disproportionating enzyme family.</text>
</comment>
<keyword evidence="6 10" id="KW-0808">Transferase</keyword>
<evidence type="ECO:0000256" key="1">
    <source>
        <dbReference type="ARBA" id="ARBA00000439"/>
    </source>
</evidence>
<dbReference type="PANTHER" id="PTHR32438:SF5">
    <property type="entry name" value="4-ALPHA-GLUCANOTRANSFERASE DPE1, CHLOROPLASTIC_AMYLOPLASTIC"/>
    <property type="match status" value="1"/>
</dbReference>